<reference evidence="2" key="1">
    <citation type="journal article" date="2021" name="J Fungi (Basel)">
        <title>Genomic and Metabolomic Analyses of the Marine Fungus Emericellopsis cladophorae: Insights into Saltwater Adaptability Mechanisms and Its Biosynthetic Potential.</title>
        <authorList>
            <person name="Goncalves M.F.M."/>
            <person name="Hilario S."/>
            <person name="Van de Peer Y."/>
            <person name="Esteves A.C."/>
            <person name="Alves A."/>
        </authorList>
    </citation>
    <scope>NUCLEOTIDE SEQUENCE</scope>
    <source>
        <strain evidence="2">MUM 19.33</strain>
    </source>
</reference>
<name>A0A9Q0BFJ5_9HYPO</name>
<dbReference type="InterPro" id="IPR029045">
    <property type="entry name" value="ClpP/crotonase-like_dom_sf"/>
</dbReference>
<comment type="caution">
    <text evidence="2">The sequence shown here is derived from an EMBL/GenBank/DDBJ whole genome shotgun (WGS) entry which is preliminary data.</text>
</comment>
<protein>
    <recommendedName>
        <fullName evidence="1">CPAF-like PDZ domain-containing protein</fullName>
    </recommendedName>
</protein>
<dbReference type="Proteomes" id="UP001055219">
    <property type="component" value="Unassembled WGS sequence"/>
</dbReference>
<keyword evidence="3" id="KW-1185">Reference proteome</keyword>
<dbReference type="PANTHER" id="PTHR37049:SF4">
    <property type="entry name" value="RHODANESE DOMAIN-CONTAINING PROTEIN"/>
    <property type="match status" value="1"/>
</dbReference>
<gene>
    <name evidence="2" type="ORF">J7T54_008460</name>
</gene>
<evidence type="ECO:0000313" key="2">
    <source>
        <dbReference type="EMBL" id="KAI6782374.1"/>
    </source>
</evidence>
<dbReference type="Pfam" id="PF23658">
    <property type="entry name" value="PDZ_CPAF_rel"/>
    <property type="match status" value="1"/>
</dbReference>
<feature type="domain" description="CPAF-like PDZ" evidence="1">
    <location>
        <begin position="68"/>
        <end position="184"/>
    </location>
</feature>
<accession>A0A9Q0BFJ5</accession>
<dbReference type="InterPro" id="IPR052766">
    <property type="entry name" value="S41A_metabolite_peptidase"/>
</dbReference>
<reference evidence="2" key="2">
    <citation type="submission" date="2022-07" db="EMBL/GenBank/DDBJ databases">
        <authorList>
            <person name="Goncalves M.F.M."/>
            <person name="Hilario S."/>
            <person name="Van De Peer Y."/>
            <person name="Esteves A.C."/>
            <person name="Alves A."/>
        </authorList>
    </citation>
    <scope>NUCLEOTIDE SEQUENCE</scope>
    <source>
        <strain evidence="2">MUM 19.33</strain>
    </source>
</reference>
<dbReference type="RefSeq" id="XP_051363230.1">
    <property type="nucleotide sequence ID" value="XM_051505500.1"/>
</dbReference>
<dbReference type="PANTHER" id="PTHR37049">
    <property type="entry name" value="PEPTIDASE S41 FAMILY PROTEIN"/>
    <property type="match status" value="1"/>
</dbReference>
<organism evidence="2 3">
    <name type="scientific">Emericellopsis cladophorae</name>
    <dbReference type="NCBI Taxonomy" id="2686198"/>
    <lineage>
        <taxon>Eukaryota</taxon>
        <taxon>Fungi</taxon>
        <taxon>Dikarya</taxon>
        <taxon>Ascomycota</taxon>
        <taxon>Pezizomycotina</taxon>
        <taxon>Sordariomycetes</taxon>
        <taxon>Hypocreomycetidae</taxon>
        <taxon>Hypocreales</taxon>
        <taxon>Bionectriaceae</taxon>
        <taxon>Emericellopsis</taxon>
    </lineage>
</organism>
<dbReference type="AlphaFoldDB" id="A0A9Q0BFJ5"/>
<evidence type="ECO:0000313" key="3">
    <source>
        <dbReference type="Proteomes" id="UP001055219"/>
    </source>
</evidence>
<proteinExistence type="predicted"/>
<dbReference type="GeneID" id="75834931"/>
<sequence length="377" mass="42374">MLEVPGIACYPASVDILGELDSMQDEDFTDQWQFDRRVYSVIRRARDSHLQLSLCSMDIFRFHVMSNGLVSVSDNGTSLPEVYFVNDIQALEAGQTQISPIARINGEDVRIFLEHSDSPVPVRQDPDAHYNSLFFSYASEAALWPLKGQLVHLGRFEFGAESLHFEFHNGSTTALPIMASVSSPDQFLVDGVDSQTLYHKKCLLDDPSPVLNPPNEPRVDRLEQEALNPILGYPEPSFLDKNHHPISYNLDHDALVLHIPVFSHVFIDPSYLTVDAMADYVNIVLLALDEGRNRLIIDITGNIGGDAMRAFYLFKLLFPDKVPHIASRVRRSKALDLITYASQLATEDEFDHASLLQYLNYPYLATPDLEGGGICRH</sequence>
<dbReference type="InterPro" id="IPR056186">
    <property type="entry name" value="PDZ_CPAF-rel"/>
</dbReference>
<dbReference type="SUPFAM" id="SSF52096">
    <property type="entry name" value="ClpP/crotonase"/>
    <property type="match status" value="1"/>
</dbReference>
<dbReference type="OrthoDB" id="27214at2759"/>
<evidence type="ECO:0000259" key="1">
    <source>
        <dbReference type="Pfam" id="PF23658"/>
    </source>
</evidence>
<dbReference type="EMBL" id="JAGIXG020000014">
    <property type="protein sequence ID" value="KAI6782374.1"/>
    <property type="molecule type" value="Genomic_DNA"/>
</dbReference>